<gene>
    <name evidence="3" type="ORF">SAMN05428998_104181</name>
</gene>
<dbReference type="PANTHER" id="PTHR35335:SF1">
    <property type="entry name" value="UPF0716 PROTEIN FXSA"/>
    <property type="match status" value="1"/>
</dbReference>
<sequence>MGLVLLLLFLAIPVVEIAVFIRVGDWIGLWPTLALIILTALLGSWQLRLQGMATLARARRQMDQGEIPTRELFDGVCLLAAGALLLTPGFVTDLVGASLFLPPVRRWLRRAFARHLEARARAGNAGTRIFVNGEEIRPGEPGPAGPRSRWGRGAPPGTIEGEWTEVGDEETPAGGSAEVLPGPGRAADEPDEPKGGASR</sequence>
<feature type="region of interest" description="Disordered" evidence="1">
    <location>
        <begin position="131"/>
        <end position="199"/>
    </location>
</feature>
<evidence type="ECO:0000313" key="4">
    <source>
        <dbReference type="Proteomes" id="UP000192917"/>
    </source>
</evidence>
<dbReference type="EMBL" id="FWZX01000004">
    <property type="protein sequence ID" value="SMF08924.1"/>
    <property type="molecule type" value="Genomic_DNA"/>
</dbReference>
<dbReference type="GO" id="GO:0016020">
    <property type="term" value="C:membrane"/>
    <property type="evidence" value="ECO:0007669"/>
    <property type="project" value="InterPro"/>
</dbReference>
<feature type="compositionally biased region" description="Acidic residues" evidence="1">
    <location>
        <begin position="162"/>
        <end position="171"/>
    </location>
</feature>
<dbReference type="Proteomes" id="UP000192917">
    <property type="component" value="Unassembled WGS sequence"/>
</dbReference>
<dbReference type="AlphaFoldDB" id="A0A1Y6BL83"/>
<dbReference type="Pfam" id="PF04186">
    <property type="entry name" value="FxsA"/>
    <property type="match status" value="1"/>
</dbReference>
<name>A0A1Y6BL83_9PROT</name>
<evidence type="ECO:0000256" key="2">
    <source>
        <dbReference type="SAM" id="Phobius"/>
    </source>
</evidence>
<protein>
    <submittedName>
        <fullName evidence="3">UPF0716 protein FxsA</fullName>
    </submittedName>
</protein>
<reference evidence="3 4" key="1">
    <citation type="submission" date="2017-04" db="EMBL/GenBank/DDBJ databases">
        <authorList>
            <person name="Afonso C.L."/>
            <person name="Miller P.J."/>
            <person name="Scott M.A."/>
            <person name="Spackman E."/>
            <person name="Goraichik I."/>
            <person name="Dimitrov K.M."/>
            <person name="Suarez D.L."/>
            <person name="Swayne D.E."/>
        </authorList>
    </citation>
    <scope>NUCLEOTIDE SEQUENCE [LARGE SCALE GENOMIC DNA]</scope>
    <source>
        <strain evidence="3 4">USBA 355</strain>
    </source>
</reference>
<feature type="compositionally biased region" description="Basic and acidic residues" evidence="1">
    <location>
        <begin position="186"/>
        <end position="199"/>
    </location>
</feature>
<evidence type="ECO:0000313" key="3">
    <source>
        <dbReference type="EMBL" id="SMF08924.1"/>
    </source>
</evidence>
<feature type="transmembrane region" description="Helical" evidence="2">
    <location>
        <begin position="27"/>
        <end position="51"/>
    </location>
</feature>
<dbReference type="PANTHER" id="PTHR35335">
    <property type="entry name" value="UPF0716 PROTEIN FXSA"/>
    <property type="match status" value="1"/>
</dbReference>
<dbReference type="RefSeq" id="WP_085121881.1">
    <property type="nucleotide sequence ID" value="NZ_FWZX01000004.1"/>
</dbReference>
<keyword evidence="2" id="KW-0472">Membrane</keyword>
<feature type="transmembrane region" description="Helical" evidence="2">
    <location>
        <begin position="72"/>
        <end position="91"/>
    </location>
</feature>
<keyword evidence="4" id="KW-1185">Reference proteome</keyword>
<dbReference type="NCBIfam" id="NF008528">
    <property type="entry name" value="PRK11463.1-2"/>
    <property type="match status" value="1"/>
</dbReference>
<proteinExistence type="predicted"/>
<dbReference type="STRING" id="560819.SAMN05428998_104181"/>
<dbReference type="InterPro" id="IPR007313">
    <property type="entry name" value="FxsA"/>
</dbReference>
<keyword evidence="2" id="KW-0812">Transmembrane</keyword>
<accession>A0A1Y6BL83</accession>
<evidence type="ECO:0000256" key="1">
    <source>
        <dbReference type="SAM" id="MobiDB-lite"/>
    </source>
</evidence>
<keyword evidence="2" id="KW-1133">Transmembrane helix</keyword>
<organism evidence="3 4">
    <name type="scientific">Tistlia consotensis USBA 355</name>
    <dbReference type="NCBI Taxonomy" id="560819"/>
    <lineage>
        <taxon>Bacteria</taxon>
        <taxon>Pseudomonadati</taxon>
        <taxon>Pseudomonadota</taxon>
        <taxon>Alphaproteobacteria</taxon>
        <taxon>Rhodospirillales</taxon>
        <taxon>Rhodovibrionaceae</taxon>
        <taxon>Tistlia</taxon>
    </lineage>
</organism>